<dbReference type="PANTHER" id="PTHR40254:SF1">
    <property type="entry name" value="BLR0577 PROTEIN"/>
    <property type="match status" value="1"/>
</dbReference>
<dbReference type="PANTHER" id="PTHR40254">
    <property type="entry name" value="BLR0577 PROTEIN"/>
    <property type="match status" value="1"/>
</dbReference>
<proteinExistence type="predicted"/>
<dbReference type="Proteomes" id="UP001240236">
    <property type="component" value="Unassembled WGS sequence"/>
</dbReference>
<organism evidence="2 3">
    <name type="scientific">Catenuloplanes indicus</name>
    <dbReference type="NCBI Taxonomy" id="137267"/>
    <lineage>
        <taxon>Bacteria</taxon>
        <taxon>Bacillati</taxon>
        <taxon>Actinomycetota</taxon>
        <taxon>Actinomycetes</taxon>
        <taxon>Micromonosporales</taxon>
        <taxon>Micromonosporaceae</taxon>
        <taxon>Catenuloplanes</taxon>
    </lineage>
</organism>
<feature type="domain" description="FAD-dependent urate hydroxylase HpyO/Asp monooxygenase CreE-like FAD/NAD(P)-binding" evidence="1">
    <location>
        <begin position="4"/>
        <end position="129"/>
    </location>
</feature>
<dbReference type="RefSeq" id="WP_307246938.1">
    <property type="nucleotide sequence ID" value="NZ_JAUSUZ010000001.1"/>
</dbReference>
<dbReference type="InterPro" id="IPR052189">
    <property type="entry name" value="L-asp_N-monooxygenase_NS-form"/>
</dbReference>
<evidence type="ECO:0000259" key="1">
    <source>
        <dbReference type="Pfam" id="PF13454"/>
    </source>
</evidence>
<name>A0AAE3W7J2_9ACTN</name>
<dbReference type="InterPro" id="IPR036188">
    <property type="entry name" value="FAD/NAD-bd_sf"/>
</dbReference>
<dbReference type="Gene3D" id="3.50.50.60">
    <property type="entry name" value="FAD/NAD(P)-binding domain"/>
    <property type="match status" value="1"/>
</dbReference>
<reference evidence="2 3" key="1">
    <citation type="submission" date="2023-07" db="EMBL/GenBank/DDBJ databases">
        <title>Sequencing the genomes of 1000 actinobacteria strains.</title>
        <authorList>
            <person name="Klenk H.-P."/>
        </authorList>
    </citation>
    <scope>NUCLEOTIDE SEQUENCE [LARGE SCALE GENOMIC DNA]</scope>
    <source>
        <strain evidence="2 3">DSM 44709</strain>
    </source>
</reference>
<dbReference type="EMBL" id="JAUSUZ010000001">
    <property type="protein sequence ID" value="MDQ0370737.1"/>
    <property type="molecule type" value="Genomic_DNA"/>
</dbReference>
<dbReference type="PRINTS" id="PR00419">
    <property type="entry name" value="ADXRDTASE"/>
</dbReference>
<protein>
    <submittedName>
        <fullName evidence="2">NAD(P)/FAD-binding protein YdhS</fullName>
    </submittedName>
</protein>
<comment type="caution">
    <text evidence="2">The sequence shown here is derived from an EMBL/GenBank/DDBJ whole genome shotgun (WGS) entry which is preliminary data.</text>
</comment>
<keyword evidence="3" id="KW-1185">Reference proteome</keyword>
<accession>A0AAE3W7J2</accession>
<sequence length="402" mass="42220">MTVAIIGAGASGILAARALHRRCPGRELVMIDPHPPGGAAYRAPEPWHLLNSRAAAMGDGFLRWAGPVDPDAFLPRRRYGDYLRVILAGLPVDLRADRAVRITRGAGGLTVHLAGGLPVRAAGVVLALGPPGPVVPAFAAGRPGLVPDPWAPGALDAIDPARPVVVAGTGLTAVDVALTLLRRGRSAPITLVSRRGLLPRTHQEHPGVRPDDALIGTVLGRGRPLRSLVRGIRDIAASHPGGWQPVIDAVRPHVNALWAAAAPADRDRFLRHGARHWDVHRHRMAAPVAAELARHRASGAVRVRAAGVPPKDFDHEGVQVVNATGSGRPLDSPDPLTAALVADGLARIGPHGLGLDVAPPLWLLGPLRRGRLWETTAIPEIRQQADALADALSRPDVSDVAA</sequence>
<evidence type="ECO:0000313" key="2">
    <source>
        <dbReference type="EMBL" id="MDQ0370737.1"/>
    </source>
</evidence>
<gene>
    <name evidence="2" type="ORF">J2S42_007406</name>
</gene>
<dbReference type="SUPFAM" id="SSF51905">
    <property type="entry name" value="FAD/NAD(P)-binding domain"/>
    <property type="match status" value="1"/>
</dbReference>
<dbReference type="AlphaFoldDB" id="A0AAE3W7J2"/>
<evidence type="ECO:0000313" key="3">
    <source>
        <dbReference type="Proteomes" id="UP001240236"/>
    </source>
</evidence>
<dbReference type="InterPro" id="IPR038732">
    <property type="entry name" value="HpyO/CreE_NAD-binding"/>
</dbReference>
<dbReference type="Pfam" id="PF13454">
    <property type="entry name" value="NAD_binding_9"/>
    <property type="match status" value="1"/>
</dbReference>